<dbReference type="PROSITE" id="PS51030">
    <property type="entry name" value="NUCLEAR_REC_DBD_2"/>
    <property type="match status" value="1"/>
</dbReference>
<accession>A0ABR1AM11</accession>
<dbReference type="Proteomes" id="UP001359485">
    <property type="component" value="Unassembled WGS sequence"/>
</dbReference>
<feature type="compositionally biased region" description="Basic and acidic residues" evidence="11">
    <location>
        <begin position="206"/>
        <end position="219"/>
    </location>
</feature>
<evidence type="ECO:0000256" key="3">
    <source>
        <dbReference type="ARBA" id="ARBA00022771"/>
    </source>
</evidence>
<comment type="similarity">
    <text evidence="10">Belongs to the nuclear hormone receptor family.</text>
</comment>
<keyword evidence="5 10" id="KW-0805">Transcription regulation</keyword>
<protein>
    <submittedName>
        <fullName evidence="14">Uncharacterized protein</fullName>
    </submittedName>
</protein>
<dbReference type="Gene3D" id="3.30.50.10">
    <property type="entry name" value="Erythroid Transcription Factor GATA-1, subunit A"/>
    <property type="match status" value="1"/>
</dbReference>
<feature type="domain" description="NR LBD" evidence="13">
    <location>
        <begin position="240"/>
        <end position="456"/>
    </location>
</feature>
<dbReference type="InterPro" id="IPR013088">
    <property type="entry name" value="Znf_NHR/GATA"/>
</dbReference>
<keyword evidence="9 10" id="KW-0539">Nucleus</keyword>
<dbReference type="InterPro" id="IPR001723">
    <property type="entry name" value="Nuclear_hrmn_rcpt"/>
</dbReference>
<evidence type="ECO:0000256" key="1">
    <source>
        <dbReference type="ARBA" id="ARBA00004123"/>
    </source>
</evidence>
<proteinExistence type="inferred from homology"/>
<evidence type="ECO:0000256" key="8">
    <source>
        <dbReference type="ARBA" id="ARBA00023170"/>
    </source>
</evidence>
<organism evidence="14 15">
    <name type="scientific">Polyplax serrata</name>
    <name type="common">Common mouse louse</name>
    <dbReference type="NCBI Taxonomy" id="468196"/>
    <lineage>
        <taxon>Eukaryota</taxon>
        <taxon>Metazoa</taxon>
        <taxon>Ecdysozoa</taxon>
        <taxon>Arthropoda</taxon>
        <taxon>Hexapoda</taxon>
        <taxon>Insecta</taxon>
        <taxon>Pterygota</taxon>
        <taxon>Neoptera</taxon>
        <taxon>Paraneoptera</taxon>
        <taxon>Psocodea</taxon>
        <taxon>Troctomorpha</taxon>
        <taxon>Phthiraptera</taxon>
        <taxon>Anoplura</taxon>
        <taxon>Polyplacidae</taxon>
        <taxon>Polyplax</taxon>
    </lineage>
</organism>
<dbReference type="InterPro" id="IPR000536">
    <property type="entry name" value="Nucl_hrmn_rcpt_lig-bd"/>
</dbReference>
<dbReference type="PROSITE" id="PS00031">
    <property type="entry name" value="NUCLEAR_REC_DBD_1"/>
    <property type="match status" value="1"/>
</dbReference>
<keyword evidence="4 10" id="KW-0862">Zinc</keyword>
<feature type="domain" description="Nuclear receptor" evidence="12">
    <location>
        <begin position="6"/>
        <end position="81"/>
    </location>
</feature>
<reference evidence="14 15" key="1">
    <citation type="submission" date="2023-09" db="EMBL/GenBank/DDBJ databases">
        <title>Genomes of two closely related lineages of the louse Polyplax serrata with different host specificities.</title>
        <authorList>
            <person name="Martinu J."/>
            <person name="Tarabai H."/>
            <person name="Stefka J."/>
            <person name="Hypsa V."/>
        </authorList>
    </citation>
    <scope>NUCLEOTIDE SEQUENCE [LARGE SCALE GENOMIC DNA]</scope>
    <source>
        <strain evidence="14">98ZLc_SE</strain>
    </source>
</reference>
<dbReference type="Pfam" id="PF00104">
    <property type="entry name" value="Hormone_recep"/>
    <property type="match status" value="1"/>
</dbReference>
<comment type="caution">
    <text evidence="14">The sequence shown here is derived from an EMBL/GenBank/DDBJ whole genome shotgun (WGS) entry which is preliminary data.</text>
</comment>
<dbReference type="SUPFAM" id="SSF57716">
    <property type="entry name" value="Glucocorticoid receptor-like (DNA-binding domain)"/>
    <property type="match status" value="1"/>
</dbReference>
<evidence type="ECO:0000259" key="12">
    <source>
        <dbReference type="PROSITE" id="PS51030"/>
    </source>
</evidence>
<dbReference type="InterPro" id="IPR050274">
    <property type="entry name" value="Nuclear_hormone_rcpt_NR2"/>
</dbReference>
<dbReference type="InterPro" id="IPR035500">
    <property type="entry name" value="NHR-like_dom_sf"/>
</dbReference>
<evidence type="ECO:0000259" key="13">
    <source>
        <dbReference type="PROSITE" id="PS51843"/>
    </source>
</evidence>
<keyword evidence="7 10" id="KW-0804">Transcription</keyword>
<dbReference type="PROSITE" id="PS51843">
    <property type="entry name" value="NR_LBD"/>
    <property type="match status" value="1"/>
</dbReference>
<evidence type="ECO:0000313" key="15">
    <source>
        <dbReference type="Proteomes" id="UP001359485"/>
    </source>
</evidence>
<comment type="subcellular location">
    <subcellularLocation>
        <location evidence="1 10">Nucleus</location>
    </subcellularLocation>
</comment>
<dbReference type="SUPFAM" id="SSF48508">
    <property type="entry name" value="Nuclear receptor ligand-binding domain"/>
    <property type="match status" value="1"/>
</dbReference>
<evidence type="ECO:0000256" key="10">
    <source>
        <dbReference type="RuleBase" id="RU004334"/>
    </source>
</evidence>
<dbReference type="SMART" id="SM00430">
    <property type="entry name" value="HOLI"/>
    <property type="match status" value="1"/>
</dbReference>
<dbReference type="CDD" id="cd06950">
    <property type="entry name" value="NR_LBD_Tlx_PNR_like"/>
    <property type="match status" value="1"/>
</dbReference>
<evidence type="ECO:0000256" key="7">
    <source>
        <dbReference type="ARBA" id="ARBA00023163"/>
    </source>
</evidence>
<dbReference type="InterPro" id="IPR001628">
    <property type="entry name" value="Znf_hrmn_rcpt"/>
</dbReference>
<dbReference type="EMBL" id="JAWJWF010000047">
    <property type="protein sequence ID" value="KAK6621804.1"/>
    <property type="molecule type" value="Genomic_DNA"/>
</dbReference>
<gene>
    <name evidence="14" type="ORF">RUM44_001611</name>
</gene>
<dbReference type="Gene3D" id="1.10.565.10">
    <property type="entry name" value="Retinoid X Receptor"/>
    <property type="match status" value="1"/>
</dbReference>
<evidence type="ECO:0000256" key="4">
    <source>
        <dbReference type="ARBA" id="ARBA00022833"/>
    </source>
</evidence>
<evidence type="ECO:0000256" key="5">
    <source>
        <dbReference type="ARBA" id="ARBA00023015"/>
    </source>
</evidence>
<keyword evidence="15" id="KW-1185">Reference proteome</keyword>
<sequence length="459" mass="51555">MEQKLETLCKVCGDKASGKHYGVASCDGCRGFFKRSIRRGLAYHCKESGSCIVDVTRRNQCQACRFKKCLAVNMKRDAVQHERAPRASLTTHCPAVGINRRHPYGYQGVHSGFLSAGAPVIDLPAYHFVYPQPTLPFHFGIKHHTSGLPNSLGLGIFNCPTPIIAKTTVSCSLGRKPRHFSQKIDDEMKLQREMLQPHGFYHTLKRTADSNDSCDERTRRTTATTSVSSAEEDEVTSSEETRDLHSTSSYDTITSKPNLLDLAIPQGPESVYESAAKLLFLTVKWARSIPSFLQLTFHDQSTLLEDSWSELFVLSAAQWTLPVDEEYLVSGVSFSSSKQEILEKEAKKLKQVIARFTALKVDHTEYACLKALTLFKTEMTGLKDHAQVEMLQDQTHVMLHDYCTSQDAHKTRFGKLLMLLPSVNLLSKDIIEELLFRKTIGNISIERVLSDMLKNNHNA</sequence>
<dbReference type="SMART" id="SM00399">
    <property type="entry name" value="ZnF_C4"/>
    <property type="match status" value="1"/>
</dbReference>
<evidence type="ECO:0000256" key="6">
    <source>
        <dbReference type="ARBA" id="ARBA00023125"/>
    </source>
</evidence>
<dbReference type="Pfam" id="PF00105">
    <property type="entry name" value="zf-C4"/>
    <property type="match status" value="1"/>
</dbReference>
<dbReference type="PRINTS" id="PR00047">
    <property type="entry name" value="STROIDFINGER"/>
</dbReference>
<dbReference type="CDD" id="cd07164">
    <property type="entry name" value="NR_DBD_PNR_like_1"/>
    <property type="match status" value="1"/>
</dbReference>
<feature type="region of interest" description="Disordered" evidence="11">
    <location>
        <begin position="206"/>
        <end position="250"/>
    </location>
</feature>
<evidence type="ECO:0000256" key="2">
    <source>
        <dbReference type="ARBA" id="ARBA00022723"/>
    </source>
</evidence>
<evidence type="ECO:0000256" key="11">
    <source>
        <dbReference type="SAM" id="MobiDB-lite"/>
    </source>
</evidence>
<keyword evidence="2 10" id="KW-0479">Metal-binding</keyword>
<dbReference type="PANTHER" id="PTHR24083">
    <property type="entry name" value="NUCLEAR HORMONE RECEPTOR"/>
    <property type="match status" value="1"/>
</dbReference>
<name>A0ABR1AM11_POLSC</name>
<evidence type="ECO:0000313" key="14">
    <source>
        <dbReference type="EMBL" id="KAK6621804.1"/>
    </source>
</evidence>
<keyword evidence="3 10" id="KW-0863">Zinc-finger</keyword>
<keyword evidence="6 10" id="KW-0238">DNA-binding</keyword>
<dbReference type="PRINTS" id="PR00398">
    <property type="entry name" value="STRDHORMONER"/>
</dbReference>
<keyword evidence="8 10" id="KW-0675">Receptor</keyword>
<evidence type="ECO:0000256" key="9">
    <source>
        <dbReference type="ARBA" id="ARBA00023242"/>
    </source>
</evidence>